<proteinExistence type="predicted"/>
<keyword evidence="2" id="KW-1185">Reference proteome</keyword>
<accession>A0A7G5GWJ4</accession>
<reference evidence="1 2" key="1">
    <citation type="submission" date="2020-07" db="EMBL/GenBank/DDBJ databases">
        <title>Spirosoma foliorum sp. nov., isolated from the leaves on the Nejang mountain Korea, Republic of.</title>
        <authorList>
            <person name="Ho H."/>
            <person name="Lee Y.-J."/>
            <person name="Nurcahyanto D.-A."/>
            <person name="Kim S.-G."/>
        </authorList>
    </citation>
    <scope>NUCLEOTIDE SEQUENCE [LARGE SCALE GENOMIC DNA]</scope>
    <source>
        <strain evidence="1 2">PL0136</strain>
    </source>
</reference>
<sequence>MERFKILAVTPNILTESSNHLEKYSYKGQQALSILQNIGQAMSEIFSDSIFTMNAYPKSYLKFGLSDSVIHCLAEQDYLVLTDDMNLCYYLQGHGLLAFNFNHLRTDSLLH</sequence>
<dbReference type="RefSeq" id="WP_182460522.1">
    <property type="nucleotide sequence ID" value="NZ_CP059732.1"/>
</dbReference>
<gene>
    <name evidence="1" type="ORF">H3H32_36110</name>
</gene>
<dbReference type="KEGG" id="sfol:H3H32_36110"/>
<dbReference type="EMBL" id="CP059732">
    <property type="protein sequence ID" value="QMW03236.1"/>
    <property type="molecule type" value="Genomic_DNA"/>
</dbReference>
<organism evidence="1 2">
    <name type="scientific">Spirosoma foliorum</name>
    <dbReference type="NCBI Taxonomy" id="2710596"/>
    <lineage>
        <taxon>Bacteria</taxon>
        <taxon>Pseudomonadati</taxon>
        <taxon>Bacteroidota</taxon>
        <taxon>Cytophagia</taxon>
        <taxon>Cytophagales</taxon>
        <taxon>Cytophagaceae</taxon>
        <taxon>Spirosoma</taxon>
    </lineage>
</organism>
<name>A0A7G5GWJ4_9BACT</name>
<evidence type="ECO:0000313" key="1">
    <source>
        <dbReference type="EMBL" id="QMW03236.1"/>
    </source>
</evidence>
<evidence type="ECO:0008006" key="3">
    <source>
        <dbReference type="Google" id="ProtNLM"/>
    </source>
</evidence>
<evidence type="ECO:0000313" key="2">
    <source>
        <dbReference type="Proteomes" id="UP000515369"/>
    </source>
</evidence>
<protein>
    <recommendedName>
        <fullName evidence="3">PIN domain-containing protein</fullName>
    </recommendedName>
</protein>
<dbReference type="Proteomes" id="UP000515369">
    <property type="component" value="Chromosome"/>
</dbReference>
<dbReference type="AlphaFoldDB" id="A0A7G5GWJ4"/>